<sequence>MGPGTRQSSLDTSVVVSLVSEELEGLAPVTGAVGMLKQSKVTMCNNMNQLVLKGTTNGTSIYESIDVGENKMLTTYHFRLDATVNSLECEIQRPHRLKGILSEFADNTKLGGAVPSLEGREALQRDFDKLQDWAITNHMNFNKGKCWFLYLGWGDPGYAHRLGNEGMKSSAIVRDLGVLVNGKLTMSQQCPGSQEGQPCPGGHQAQHHQPVKGGDCPALLSTGTASPGILCAGLGTTI</sequence>
<proteinExistence type="predicted"/>
<dbReference type="Proteomes" id="UP001145742">
    <property type="component" value="Unassembled WGS sequence"/>
</dbReference>
<dbReference type="EMBL" id="WHWB01032531">
    <property type="protein sequence ID" value="KAJ7425342.1"/>
    <property type="molecule type" value="Genomic_DNA"/>
</dbReference>
<name>A0ABQ9DTL6_9PASS</name>
<keyword evidence="3" id="KW-1185">Reference proteome</keyword>
<protein>
    <submittedName>
        <fullName evidence="2">Uncharacterized protein</fullName>
    </submittedName>
</protein>
<evidence type="ECO:0000313" key="3">
    <source>
        <dbReference type="Proteomes" id="UP001145742"/>
    </source>
</evidence>
<evidence type="ECO:0000256" key="1">
    <source>
        <dbReference type="SAM" id="MobiDB-lite"/>
    </source>
</evidence>
<gene>
    <name evidence="2" type="ORF">WISP_23674</name>
</gene>
<comment type="caution">
    <text evidence="2">The sequence shown here is derived from an EMBL/GenBank/DDBJ whole genome shotgun (WGS) entry which is preliminary data.</text>
</comment>
<accession>A0ABQ9DTL6</accession>
<feature type="region of interest" description="Disordered" evidence="1">
    <location>
        <begin position="189"/>
        <end position="210"/>
    </location>
</feature>
<dbReference type="PANTHER" id="PTHR33332">
    <property type="entry name" value="REVERSE TRANSCRIPTASE DOMAIN-CONTAINING PROTEIN"/>
    <property type="match status" value="1"/>
</dbReference>
<organism evidence="2 3">
    <name type="scientific">Willisornis vidua</name>
    <name type="common">Xingu scale-backed antbird</name>
    <dbReference type="NCBI Taxonomy" id="1566151"/>
    <lineage>
        <taxon>Eukaryota</taxon>
        <taxon>Metazoa</taxon>
        <taxon>Chordata</taxon>
        <taxon>Craniata</taxon>
        <taxon>Vertebrata</taxon>
        <taxon>Euteleostomi</taxon>
        <taxon>Archelosauria</taxon>
        <taxon>Archosauria</taxon>
        <taxon>Dinosauria</taxon>
        <taxon>Saurischia</taxon>
        <taxon>Theropoda</taxon>
        <taxon>Coelurosauria</taxon>
        <taxon>Aves</taxon>
        <taxon>Neognathae</taxon>
        <taxon>Neoaves</taxon>
        <taxon>Telluraves</taxon>
        <taxon>Australaves</taxon>
        <taxon>Passeriformes</taxon>
        <taxon>Thamnophilidae</taxon>
        <taxon>Willisornis</taxon>
    </lineage>
</organism>
<reference evidence="2" key="1">
    <citation type="submission" date="2019-10" db="EMBL/GenBank/DDBJ databases">
        <authorList>
            <person name="Soares A.E.R."/>
            <person name="Aleixo A."/>
            <person name="Schneider P."/>
            <person name="Miyaki C.Y."/>
            <person name="Schneider M.P."/>
            <person name="Mello C."/>
            <person name="Vasconcelos A.T.R."/>
        </authorList>
    </citation>
    <scope>NUCLEOTIDE SEQUENCE</scope>
    <source>
        <tissue evidence="2">Muscle</tissue>
    </source>
</reference>
<evidence type="ECO:0000313" key="2">
    <source>
        <dbReference type="EMBL" id="KAJ7425342.1"/>
    </source>
</evidence>